<evidence type="ECO:0000313" key="2">
    <source>
        <dbReference type="EMBL" id="CAG7687948.1"/>
    </source>
</evidence>
<dbReference type="PANTHER" id="PTHR12599:SF0">
    <property type="entry name" value="PTERIN-4-ALPHA-CARBINOLAMINE DEHYDRATASE"/>
    <property type="match status" value="1"/>
</dbReference>
<accession>A0A8J2JGN3</accession>
<dbReference type="GO" id="GO:0006729">
    <property type="term" value="P:tetrahydrobiopterin biosynthetic process"/>
    <property type="evidence" value="ECO:0007669"/>
    <property type="project" value="InterPro"/>
</dbReference>
<dbReference type="OrthoDB" id="277398at2759"/>
<comment type="caution">
    <text evidence="2">The sequence shown here is derived from an EMBL/GenBank/DDBJ whole genome shotgun (WGS) entry which is preliminary data.</text>
</comment>
<keyword evidence="3" id="KW-1185">Reference proteome</keyword>
<dbReference type="EMBL" id="CAJVCH010019939">
    <property type="protein sequence ID" value="CAG7687948.1"/>
    <property type="molecule type" value="Genomic_DNA"/>
</dbReference>
<evidence type="ECO:0000256" key="1">
    <source>
        <dbReference type="ARBA" id="ARBA00030497"/>
    </source>
</evidence>
<proteinExistence type="predicted"/>
<dbReference type="Proteomes" id="UP000708208">
    <property type="component" value="Unassembled WGS sequence"/>
</dbReference>
<reference evidence="2" key="1">
    <citation type="submission" date="2021-06" db="EMBL/GenBank/DDBJ databases">
        <authorList>
            <person name="Hodson N. C."/>
            <person name="Mongue J. A."/>
            <person name="Jaron S. K."/>
        </authorList>
    </citation>
    <scope>NUCLEOTIDE SEQUENCE</scope>
</reference>
<dbReference type="GO" id="GO:0008124">
    <property type="term" value="F:4-alpha-hydroxytetrahydrobiopterin dehydratase activity"/>
    <property type="evidence" value="ECO:0007669"/>
    <property type="project" value="InterPro"/>
</dbReference>
<dbReference type="PANTHER" id="PTHR12599">
    <property type="entry name" value="PTERIN-4-ALPHA-CARBINOLAMINE DEHYDRATASE"/>
    <property type="match status" value="1"/>
</dbReference>
<name>A0A8J2JGN3_9HEXA</name>
<dbReference type="AlphaFoldDB" id="A0A8J2JGN3"/>
<evidence type="ECO:0000313" key="3">
    <source>
        <dbReference type="Proteomes" id="UP000708208"/>
    </source>
</evidence>
<organism evidence="2 3">
    <name type="scientific">Allacma fusca</name>
    <dbReference type="NCBI Taxonomy" id="39272"/>
    <lineage>
        <taxon>Eukaryota</taxon>
        <taxon>Metazoa</taxon>
        <taxon>Ecdysozoa</taxon>
        <taxon>Arthropoda</taxon>
        <taxon>Hexapoda</taxon>
        <taxon>Collembola</taxon>
        <taxon>Symphypleona</taxon>
        <taxon>Sminthuridae</taxon>
        <taxon>Allacma</taxon>
    </lineage>
</organism>
<dbReference type="Pfam" id="PF01329">
    <property type="entry name" value="Pterin_4a"/>
    <property type="match status" value="1"/>
</dbReference>
<gene>
    <name evidence="2" type="ORF">AFUS01_LOCUS3323</name>
</gene>
<sequence length="197" mass="22371">MVGAKQTARLSTGGIPRQFKVTRCVDTGAVELKPYLQWIDKSSKSELFPLPSKKTGASVKRPSVCLKCGYRCQRTCDAVNDEIEVRNFEHQGEEDLSKRLGARDAREFFFARHDRGWIKMDGEDGFWKEFIFASFNEAWSFMSQTVEEAMMLNRYPDWHQAYNTVTVTLPGSLCSGISLEDATLAEFMETISDALTK</sequence>
<dbReference type="InterPro" id="IPR001533">
    <property type="entry name" value="Pterin_deHydtase"/>
</dbReference>
<protein>
    <recommendedName>
        <fullName evidence="1">4-alpha-hydroxy-tetrahydropterin dehydratase</fullName>
    </recommendedName>
</protein>